<dbReference type="GO" id="GO:0004674">
    <property type="term" value="F:protein serine/threonine kinase activity"/>
    <property type="evidence" value="ECO:0007669"/>
    <property type="project" value="UniProtKB-KW"/>
</dbReference>
<dbReference type="InterPro" id="IPR008271">
    <property type="entry name" value="Ser/Thr_kinase_AS"/>
</dbReference>
<evidence type="ECO:0000259" key="12">
    <source>
        <dbReference type="PROSITE" id="PS51178"/>
    </source>
</evidence>
<feature type="domain" description="PASTA" evidence="12">
    <location>
        <begin position="567"/>
        <end position="636"/>
    </location>
</feature>
<dbReference type="PROSITE" id="PS51178">
    <property type="entry name" value="PASTA"/>
    <property type="match status" value="4"/>
</dbReference>
<comment type="caution">
    <text evidence="13">The sequence shown here is derived from an EMBL/GenBank/DDBJ whole genome shotgun (WGS) entry which is preliminary data.</text>
</comment>
<dbReference type="InterPro" id="IPR000719">
    <property type="entry name" value="Prot_kinase_dom"/>
</dbReference>
<evidence type="ECO:0000256" key="7">
    <source>
        <dbReference type="ARBA" id="ARBA00047899"/>
    </source>
</evidence>
<evidence type="ECO:0000256" key="2">
    <source>
        <dbReference type="ARBA" id="ARBA00022527"/>
    </source>
</evidence>
<dbReference type="FunFam" id="3.30.200.20:FF:000035">
    <property type="entry name" value="Serine/threonine protein kinase Stk1"/>
    <property type="match status" value="1"/>
</dbReference>
<dbReference type="PROSITE" id="PS50011">
    <property type="entry name" value="PROTEIN_KINASE_DOM"/>
    <property type="match status" value="1"/>
</dbReference>
<dbReference type="CDD" id="cd06577">
    <property type="entry name" value="PASTA_pknB"/>
    <property type="match status" value="4"/>
</dbReference>
<dbReference type="Gene3D" id="3.30.10.20">
    <property type="match status" value="4"/>
</dbReference>
<keyword evidence="5 13" id="KW-0418">Kinase</keyword>
<dbReference type="Gene3D" id="3.30.200.20">
    <property type="entry name" value="Phosphorylase Kinase, domain 1"/>
    <property type="match status" value="1"/>
</dbReference>
<gene>
    <name evidence="13" type="ORF">EDD63_12124</name>
</gene>
<dbReference type="GO" id="GO:0005524">
    <property type="term" value="F:ATP binding"/>
    <property type="evidence" value="ECO:0007669"/>
    <property type="project" value="UniProtKB-UniRule"/>
</dbReference>
<dbReference type="PROSITE" id="PS00107">
    <property type="entry name" value="PROTEIN_KINASE_ATP"/>
    <property type="match status" value="1"/>
</dbReference>
<evidence type="ECO:0000256" key="4">
    <source>
        <dbReference type="ARBA" id="ARBA00022741"/>
    </source>
</evidence>
<keyword evidence="6 9" id="KW-0067">ATP-binding</keyword>
<dbReference type="SUPFAM" id="SSF56112">
    <property type="entry name" value="Protein kinase-like (PK-like)"/>
    <property type="match status" value="1"/>
</dbReference>
<feature type="domain" description="PASTA" evidence="12">
    <location>
        <begin position="429"/>
        <end position="497"/>
    </location>
</feature>
<keyword evidence="4 9" id="KW-0547">Nucleotide-binding</keyword>
<keyword evidence="3" id="KW-0808">Transferase</keyword>
<dbReference type="PROSITE" id="PS00108">
    <property type="entry name" value="PROTEIN_KINASE_ST"/>
    <property type="match status" value="1"/>
</dbReference>
<feature type="transmembrane region" description="Helical" evidence="10">
    <location>
        <begin position="330"/>
        <end position="350"/>
    </location>
</feature>
<dbReference type="Proteomes" id="UP000294743">
    <property type="component" value="Unassembled WGS sequence"/>
</dbReference>
<dbReference type="InterPro" id="IPR017441">
    <property type="entry name" value="Protein_kinase_ATP_BS"/>
</dbReference>
<dbReference type="NCBIfam" id="NF033483">
    <property type="entry name" value="PknB_PASTA_kin"/>
    <property type="match status" value="1"/>
</dbReference>
<reference evidence="13 14" key="1">
    <citation type="submission" date="2019-03" db="EMBL/GenBank/DDBJ databases">
        <title>Genomic Encyclopedia of Type Strains, Phase IV (KMG-IV): sequencing the most valuable type-strain genomes for metagenomic binning, comparative biology and taxonomic classification.</title>
        <authorList>
            <person name="Goeker M."/>
        </authorList>
    </citation>
    <scope>NUCLEOTIDE SEQUENCE [LARGE SCALE GENOMIC DNA]</scope>
    <source>
        <strain evidence="13 14">DSM 28867</strain>
    </source>
</reference>
<protein>
    <recommendedName>
        <fullName evidence="1">non-specific serine/threonine protein kinase</fullName>
        <ecNumber evidence="1">2.7.11.1</ecNumber>
    </recommendedName>
</protein>
<dbReference type="Gene3D" id="1.10.510.10">
    <property type="entry name" value="Transferase(Phosphotransferase) domain 1"/>
    <property type="match status" value="1"/>
</dbReference>
<dbReference type="SUPFAM" id="SSF54184">
    <property type="entry name" value="Penicillin-binding protein 2x (pbp-2x), c-terminal domain"/>
    <property type="match status" value="1"/>
</dbReference>
<evidence type="ECO:0000256" key="3">
    <source>
        <dbReference type="ARBA" id="ARBA00022679"/>
    </source>
</evidence>
<comment type="catalytic activity">
    <reaction evidence="8">
        <text>L-seryl-[protein] + ATP = O-phospho-L-seryl-[protein] + ADP + H(+)</text>
        <dbReference type="Rhea" id="RHEA:17989"/>
        <dbReference type="Rhea" id="RHEA-COMP:9863"/>
        <dbReference type="Rhea" id="RHEA-COMP:11604"/>
        <dbReference type="ChEBI" id="CHEBI:15378"/>
        <dbReference type="ChEBI" id="CHEBI:29999"/>
        <dbReference type="ChEBI" id="CHEBI:30616"/>
        <dbReference type="ChEBI" id="CHEBI:83421"/>
        <dbReference type="ChEBI" id="CHEBI:456216"/>
        <dbReference type="EC" id="2.7.11.1"/>
    </reaction>
</comment>
<evidence type="ECO:0000256" key="8">
    <source>
        <dbReference type="ARBA" id="ARBA00048679"/>
    </source>
</evidence>
<evidence type="ECO:0000259" key="11">
    <source>
        <dbReference type="PROSITE" id="PS50011"/>
    </source>
</evidence>
<feature type="domain" description="PASTA" evidence="12">
    <location>
        <begin position="498"/>
        <end position="566"/>
    </location>
</feature>
<accession>A0A4V3G6U0</accession>
<feature type="binding site" evidence="9">
    <location>
        <position position="40"/>
    </location>
    <ligand>
        <name>ATP</name>
        <dbReference type="ChEBI" id="CHEBI:30616"/>
    </ligand>
</feature>
<dbReference type="Pfam" id="PF00069">
    <property type="entry name" value="Pkinase"/>
    <property type="match status" value="1"/>
</dbReference>
<evidence type="ECO:0000256" key="5">
    <source>
        <dbReference type="ARBA" id="ARBA00022777"/>
    </source>
</evidence>
<evidence type="ECO:0000256" key="6">
    <source>
        <dbReference type="ARBA" id="ARBA00022840"/>
    </source>
</evidence>
<sequence>MSEQTMIANRYMVVSSIGSGGMADVYLAIDTILNREVAIKVLRGDAGKDPVALVRFQREASATSKLHHPNVVEVYDVGEYDGRSYIVMEYVRGKTLKQLIRQRGALPVDEAVSIMKQLTSAVAHAHENNIIHRDIKPQNVLVKDDGTVKITDFGIALAHDAVQLTQSDSVLGSAHYIAPETTRGEIATVQTDIYSLGIVFYELLTGDVPFNGENPVQIAMKHMREDIPSVRDFNKKIPQSVENIIILATAKNKKHRYASANDMLFDLEVCLAPEMANVAKVVFDDSDSPNDGTVVFDETAKAKIPAQNDAQTAAQEVKPAKKKLSKKAKIIAIAALVFLLACATTAGVYFSGAIDGFGPTEYVEMPNLEGYEKDQAEDVLKKYGLELGKVTTEVTEDDSIQEGEVFKQSKKAGDKVAKGSKINITISGGTYFVIENYVGKNIDDIRSKLEANNITVEVKEEFTEDDEAGTILSQSGLSEGTKIKPNEKKTITFTVSKGKYFMITNYVGKQLSEVKPILEAQGIVVSVEQKESSDFAEGQIIEQKGLSEGDLVEPGKNATITLVVSKGESDSALRSVIGWEIEAAKSELSGSGYTVKLEVIDRPDGDTSPIKTVIKQSPEAGSTIKDGATVTLYYYQD</sequence>
<name>A0A4V3G6U0_9FIRM</name>
<dbReference type="InterPro" id="IPR005543">
    <property type="entry name" value="PASTA_dom"/>
</dbReference>
<keyword evidence="14" id="KW-1185">Reference proteome</keyword>
<dbReference type="CDD" id="cd14014">
    <property type="entry name" value="STKc_PknB_like"/>
    <property type="match status" value="1"/>
</dbReference>
<comment type="catalytic activity">
    <reaction evidence="7">
        <text>L-threonyl-[protein] + ATP = O-phospho-L-threonyl-[protein] + ADP + H(+)</text>
        <dbReference type="Rhea" id="RHEA:46608"/>
        <dbReference type="Rhea" id="RHEA-COMP:11060"/>
        <dbReference type="Rhea" id="RHEA-COMP:11605"/>
        <dbReference type="ChEBI" id="CHEBI:15378"/>
        <dbReference type="ChEBI" id="CHEBI:30013"/>
        <dbReference type="ChEBI" id="CHEBI:30616"/>
        <dbReference type="ChEBI" id="CHEBI:61977"/>
        <dbReference type="ChEBI" id="CHEBI:456216"/>
        <dbReference type="EC" id="2.7.11.1"/>
    </reaction>
</comment>
<dbReference type="PANTHER" id="PTHR43289:SF34">
    <property type="entry name" value="SERINE_THREONINE-PROTEIN KINASE YBDM-RELATED"/>
    <property type="match status" value="1"/>
</dbReference>
<dbReference type="Pfam" id="PF03793">
    <property type="entry name" value="PASTA"/>
    <property type="match status" value="4"/>
</dbReference>
<proteinExistence type="predicted"/>
<keyword evidence="10" id="KW-0472">Membrane</keyword>
<keyword evidence="10" id="KW-1133">Transmembrane helix</keyword>
<keyword evidence="2" id="KW-0723">Serine/threonine-protein kinase</keyword>
<evidence type="ECO:0000256" key="10">
    <source>
        <dbReference type="SAM" id="Phobius"/>
    </source>
</evidence>
<evidence type="ECO:0000313" key="13">
    <source>
        <dbReference type="EMBL" id="TDW16634.1"/>
    </source>
</evidence>
<dbReference type="InterPro" id="IPR011009">
    <property type="entry name" value="Kinase-like_dom_sf"/>
</dbReference>
<dbReference type="OrthoDB" id="9788659at2"/>
<dbReference type="EC" id="2.7.11.1" evidence="1"/>
<dbReference type="EMBL" id="SODD01000021">
    <property type="protein sequence ID" value="TDW16634.1"/>
    <property type="molecule type" value="Genomic_DNA"/>
</dbReference>
<keyword evidence="10" id="KW-0812">Transmembrane</keyword>
<dbReference type="PANTHER" id="PTHR43289">
    <property type="entry name" value="MITOGEN-ACTIVATED PROTEIN KINASE KINASE KINASE 20-RELATED"/>
    <property type="match status" value="1"/>
</dbReference>
<organism evidence="13 14">
    <name type="scientific">Breznakia blatticola</name>
    <dbReference type="NCBI Taxonomy" id="1754012"/>
    <lineage>
        <taxon>Bacteria</taxon>
        <taxon>Bacillati</taxon>
        <taxon>Bacillota</taxon>
        <taxon>Erysipelotrichia</taxon>
        <taxon>Erysipelotrichales</taxon>
        <taxon>Erysipelotrichaceae</taxon>
        <taxon>Breznakia</taxon>
    </lineage>
</organism>
<dbReference type="RefSeq" id="WP_134169769.1">
    <property type="nucleotide sequence ID" value="NZ_SODD01000021.1"/>
</dbReference>
<dbReference type="AlphaFoldDB" id="A0A4V3G6U0"/>
<evidence type="ECO:0000256" key="1">
    <source>
        <dbReference type="ARBA" id="ARBA00012513"/>
    </source>
</evidence>
<dbReference type="SMART" id="SM00740">
    <property type="entry name" value="PASTA"/>
    <property type="match status" value="4"/>
</dbReference>
<evidence type="ECO:0000256" key="9">
    <source>
        <dbReference type="PROSITE-ProRule" id="PRU10141"/>
    </source>
</evidence>
<feature type="domain" description="PASTA" evidence="12">
    <location>
        <begin position="359"/>
        <end position="428"/>
    </location>
</feature>
<evidence type="ECO:0000313" key="14">
    <source>
        <dbReference type="Proteomes" id="UP000294743"/>
    </source>
</evidence>
<dbReference type="SMART" id="SM00220">
    <property type="entry name" value="S_TKc"/>
    <property type="match status" value="1"/>
</dbReference>
<dbReference type="FunFam" id="1.10.510.10:FF:000021">
    <property type="entry name" value="Serine/threonine protein kinase"/>
    <property type="match status" value="1"/>
</dbReference>
<feature type="domain" description="Protein kinase" evidence="11">
    <location>
        <begin position="11"/>
        <end position="271"/>
    </location>
</feature>